<feature type="compositionally biased region" description="Acidic residues" evidence="2">
    <location>
        <begin position="1"/>
        <end position="10"/>
    </location>
</feature>
<name>A0ABR4MFZ7_9PEZI</name>
<gene>
    <name evidence="4" type="ORF">HOO65_050298</name>
</gene>
<feature type="region of interest" description="Disordered" evidence="2">
    <location>
        <begin position="147"/>
        <end position="188"/>
    </location>
</feature>
<dbReference type="RefSeq" id="XP_070858357.1">
    <property type="nucleotide sequence ID" value="XM_071003176.1"/>
</dbReference>
<evidence type="ECO:0000313" key="4">
    <source>
        <dbReference type="EMBL" id="KAL2887177.1"/>
    </source>
</evidence>
<evidence type="ECO:0000256" key="1">
    <source>
        <dbReference type="SAM" id="Coils"/>
    </source>
</evidence>
<feature type="region of interest" description="Disordered" evidence="2">
    <location>
        <begin position="1"/>
        <end position="97"/>
    </location>
</feature>
<proteinExistence type="predicted"/>
<dbReference type="SUPFAM" id="SSF56219">
    <property type="entry name" value="DNase I-like"/>
    <property type="match status" value="1"/>
</dbReference>
<dbReference type="InterPro" id="IPR005135">
    <property type="entry name" value="Endo/exonuclease/phosphatase"/>
</dbReference>
<feature type="domain" description="Endonuclease/exonuclease/phosphatase" evidence="3">
    <location>
        <begin position="344"/>
        <end position="438"/>
    </location>
</feature>
<feature type="compositionally biased region" description="Polar residues" evidence="2">
    <location>
        <begin position="55"/>
        <end position="64"/>
    </location>
</feature>
<evidence type="ECO:0000256" key="2">
    <source>
        <dbReference type="SAM" id="MobiDB-lite"/>
    </source>
</evidence>
<protein>
    <recommendedName>
        <fullName evidence="3">Endonuclease/exonuclease/phosphatase domain-containing protein</fullName>
    </recommendedName>
</protein>
<reference evidence="4 5" key="1">
    <citation type="submission" date="2020-05" db="EMBL/GenBank/DDBJ databases">
        <title>Ceratocystis lukuohia genome.</title>
        <authorList>
            <person name="Harrington T.C."/>
            <person name="Kim K."/>
            <person name="Mayers C.G."/>
        </authorList>
    </citation>
    <scope>NUCLEOTIDE SEQUENCE [LARGE SCALE GENOMIC DNA]</scope>
    <source>
        <strain evidence="4 5">C4212</strain>
    </source>
</reference>
<organism evidence="4 5">
    <name type="scientific">Ceratocystis lukuohia</name>
    <dbReference type="NCBI Taxonomy" id="2019550"/>
    <lineage>
        <taxon>Eukaryota</taxon>
        <taxon>Fungi</taxon>
        <taxon>Dikarya</taxon>
        <taxon>Ascomycota</taxon>
        <taxon>Pezizomycotina</taxon>
        <taxon>Sordariomycetes</taxon>
        <taxon>Hypocreomycetidae</taxon>
        <taxon>Microascales</taxon>
        <taxon>Ceratocystidaceae</taxon>
        <taxon>Ceratocystis</taxon>
    </lineage>
</organism>
<dbReference type="EMBL" id="JABSNW010000005">
    <property type="protein sequence ID" value="KAL2887177.1"/>
    <property type="molecule type" value="Genomic_DNA"/>
</dbReference>
<feature type="compositionally biased region" description="Basic and acidic residues" evidence="2">
    <location>
        <begin position="68"/>
        <end position="83"/>
    </location>
</feature>
<dbReference type="Gene3D" id="3.60.10.10">
    <property type="entry name" value="Endonuclease/exonuclease/phosphatase"/>
    <property type="match status" value="1"/>
</dbReference>
<evidence type="ECO:0000259" key="3">
    <source>
        <dbReference type="Pfam" id="PF14529"/>
    </source>
</evidence>
<feature type="region of interest" description="Disordered" evidence="2">
    <location>
        <begin position="630"/>
        <end position="658"/>
    </location>
</feature>
<dbReference type="Proteomes" id="UP001610728">
    <property type="component" value="Unassembled WGS sequence"/>
</dbReference>
<sequence>MSQEQFDDLFDVALPSDRGDGKPSRPEGKGNNPKEPLLETTNSTAGVEAEEKETSPQAEPTTTGAHVEQPEKKETTKGKQAAKERKHSGPPTEKERNLAMAMKHIAEEKKQVEMKGKAISMVKGDADVRMLAGHVSAEFRAAFQKLQHRGHAPNPGQTEKKRQSPETGKATKPKWTTAQKQEAPSGKRTYATVAKQATGGIKQPVAQKKTTIKSPSKEGEQMVRVFIQGPTEGKEEAANRLEDFYVLGEEGPVPIRAEQWFSEQIAKQTRGQVKAIKRCRTSALPLCRTCWELHPTAGCREEMSYWYKNPGSDCPERQMGGPPQKLCLWAYSAPTGSIRPGEGLQELMRTEKDNAWITLGDLNAHHGTWDVNPMENEAGKILENWMTENDLTMLNDKEEPTHKYGRVIDLVIAPQATVGKWVTSMNIIPGSMSDHEIVEVKVRARAARKRPEAKWRLRKMNTNTFVAECKREADQLEKLLESNSDEVNKLELIAKELTAAVERALEASTPKTPSNIALKPWWNDACKEQNAQMRSARTAYRNQPVDVEKRTEYKKQKKAMRWEIVKAKKSLMSKIVVDLKEPKDVFRAVKWADDKTDRGIPLLQRPDQTKTICTAESVALLLETHTKEHTEKEWHFHEPNPEANEWSPLTSEEVKASL</sequence>
<feature type="compositionally biased region" description="Basic and acidic residues" evidence="2">
    <location>
        <begin position="17"/>
        <end position="28"/>
    </location>
</feature>
<dbReference type="Pfam" id="PF14529">
    <property type="entry name" value="Exo_endo_phos_2"/>
    <property type="match status" value="1"/>
</dbReference>
<dbReference type="GeneID" id="98118910"/>
<keyword evidence="5" id="KW-1185">Reference proteome</keyword>
<feature type="coiled-coil region" evidence="1">
    <location>
        <begin position="466"/>
        <end position="507"/>
    </location>
</feature>
<feature type="compositionally biased region" description="Basic and acidic residues" evidence="2">
    <location>
        <begin position="630"/>
        <end position="640"/>
    </location>
</feature>
<dbReference type="InterPro" id="IPR036691">
    <property type="entry name" value="Endo/exonu/phosph_ase_sf"/>
</dbReference>
<comment type="caution">
    <text evidence="4">The sequence shown here is derived from an EMBL/GenBank/DDBJ whole genome shotgun (WGS) entry which is preliminary data.</text>
</comment>
<keyword evidence="1" id="KW-0175">Coiled coil</keyword>
<evidence type="ECO:0000313" key="5">
    <source>
        <dbReference type="Proteomes" id="UP001610728"/>
    </source>
</evidence>
<accession>A0ABR4MFZ7</accession>